<evidence type="ECO:0000256" key="6">
    <source>
        <dbReference type="ARBA" id="ARBA00023136"/>
    </source>
</evidence>
<feature type="transmembrane region" description="Helical" evidence="7">
    <location>
        <begin position="381"/>
        <end position="400"/>
    </location>
</feature>
<feature type="transmembrane region" description="Helical" evidence="7">
    <location>
        <begin position="7"/>
        <end position="27"/>
    </location>
</feature>
<keyword evidence="3" id="KW-1003">Cell membrane</keyword>
<dbReference type="PIRSF" id="PIRSF006603">
    <property type="entry name" value="DinF"/>
    <property type="match status" value="1"/>
</dbReference>
<evidence type="ECO:0000256" key="7">
    <source>
        <dbReference type="SAM" id="Phobius"/>
    </source>
</evidence>
<gene>
    <name evidence="8" type="ORF">EDD59_14710</name>
</gene>
<keyword evidence="9" id="KW-1185">Reference proteome</keyword>
<evidence type="ECO:0000313" key="9">
    <source>
        <dbReference type="Proteomes" id="UP000295726"/>
    </source>
</evidence>
<keyword evidence="5 7" id="KW-1133">Transmembrane helix</keyword>
<sequence length="441" mass="47723">MSMKKNFLKYVIPSMIASLVTGIYTSIDGLFVGRSVGDAGIASISIAWPLAAIILAIGTGIGMGGAVNMSNHMGAEEKREAGKALGNTFTLMLIASAVLTVFILICAKPILRFLGAEGQVLEFAYGYVRVLGMGSVLQVLGAGVTPLLRNQNKAWIAMVLMMTNFVMDTVLSGVFVLVLGYGVTGAALATLIGQFIALVPSLFILFKKENRVPISNYYLKRKTVQNILKIAASPFALSLLPALTIAMINWRAFAYGGTVALAAYAVVSYMLSVGQLLLQGVCDGSQPLISFYHGANNAHSVKQLKRWTYYTSITTGIVITIGIIALRNVIPTWFNVSAETAGVLLFAFPLCALSLPFYAFSRSTSAYFYAIKKARRASIMVYCEALIVLPICIFILPMFLKLNGVWTALTVVQVILSLGAIVFLKWHKSWTHFLSHPTENV</sequence>
<dbReference type="PANTHER" id="PTHR43823:SF3">
    <property type="entry name" value="MULTIDRUG EXPORT PROTEIN MEPA"/>
    <property type="match status" value="1"/>
</dbReference>
<dbReference type="Proteomes" id="UP000295726">
    <property type="component" value="Unassembled WGS sequence"/>
</dbReference>
<feature type="transmembrane region" description="Helical" evidence="7">
    <location>
        <begin position="307"/>
        <end position="330"/>
    </location>
</feature>
<dbReference type="InterPro" id="IPR048279">
    <property type="entry name" value="MdtK-like"/>
</dbReference>
<feature type="transmembrane region" description="Helical" evidence="7">
    <location>
        <begin position="47"/>
        <end position="67"/>
    </location>
</feature>
<feature type="transmembrane region" description="Helical" evidence="7">
    <location>
        <begin position="406"/>
        <end position="424"/>
    </location>
</feature>
<keyword evidence="2" id="KW-0813">Transport</keyword>
<dbReference type="OrthoDB" id="305360at2"/>
<evidence type="ECO:0000256" key="1">
    <source>
        <dbReference type="ARBA" id="ARBA00004651"/>
    </source>
</evidence>
<name>A0A4R3JZF3_9FIRM</name>
<comment type="caution">
    <text evidence="8">The sequence shown here is derived from an EMBL/GenBank/DDBJ whole genome shotgun (WGS) entry which is preliminary data.</text>
</comment>
<keyword evidence="6 7" id="KW-0472">Membrane</keyword>
<evidence type="ECO:0000313" key="8">
    <source>
        <dbReference type="EMBL" id="TCS73220.1"/>
    </source>
</evidence>
<feature type="transmembrane region" description="Helical" evidence="7">
    <location>
        <begin position="88"/>
        <end position="111"/>
    </location>
</feature>
<dbReference type="EMBL" id="SLZZ01000047">
    <property type="protein sequence ID" value="TCS73220.1"/>
    <property type="molecule type" value="Genomic_DNA"/>
</dbReference>
<dbReference type="GO" id="GO:0015297">
    <property type="term" value="F:antiporter activity"/>
    <property type="evidence" value="ECO:0007669"/>
    <property type="project" value="InterPro"/>
</dbReference>
<feature type="transmembrane region" description="Helical" evidence="7">
    <location>
        <begin position="342"/>
        <end position="360"/>
    </location>
</feature>
<evidence type="ECO:0000256" key="4">
    <source>
        <dbReference type="ARBA" id="ARBA00022692"/>
    </source>
</evidence>
<evidence type="ECO:0000256" key="5">
    <source>
        <dbReference type="ARBA" id="ARBA00022989"/>
    </source>
</evidence>
<dbReference type="InterPro" id="IPR051327">
    <property type="entry name" value="MATE_MepA_subfamily"/>
</dbReference>
<evidence type="ECO:0000256" key="3">
    <source>
        <dbReference type="ARBA" id="ARBA00022475"/>
    </source>
</evidence>
<feature type="transmembrane region" description="Helical" evidence="7">
    <location>
        <begin position="123"/>
        <end position="148"/>
    </location>
</feature>
<dbReference type="Pfam" id="PF01554">
    <property type="entry name" value="MatE"/>
    <property type="match status" value="2"/>
</dbReference>
<proteinExistence type="predicted"/>
<comment type="subcellular location">
    <subcellularLocation>
        <location evidence="1">Cell membrane</location>
        <topology evidence="1">Multi-pass membrane protein</topology>
    </subcellularLocation>
</comment>
<feature type="transmembrane region" description="Helical" evidence="7">
    <location>
        <begin position="227"/>
        <end position="246"/>
    </location>
</feature>
<feature type="transmembrane region" description="Helical" evidence="7">
    <location>
        <begin position="155"/>
        <end position="179"/>
    </location>
</feature>
<feature type="transmembrane region" description="Helical" evidence="7">
    <location>
        <begin position="252"/>
        <end position="271"/>
    </location>
</feature>
<dbReference type="GO" id="GO:0042910">
    <property type="term" value="F:xenobiotic transmembrane transporter activity"/>
    <property type="evidence" value="ECO:0007669"/>
    <property type="project" value="InterPro"/>
</dbReference>
<dbReference type="InterPro" id="IPR002528">
    <property type="entry name" value="MATE_fam"/>
</dbReference>
<accession>A0A4R3JZF3</accession>
<dbReference type="PANTHER" id="PTHR43823">
    <property type="entry name" value="SPORULATION PROTEIN YKVU"/>
    <property type="match status" value="1"/>
</dbReference>
<protein>
    <submittedName>
        <fullName evidence="8">Putative MATE family efflux protein</fullName>
    </submittedName>
</protein>
<feature type="transmembrane region" description="Helical" evidence="7">
    <location>
        <begin position="185"/>
        <end position="206"/>
    </location>
</feature>
<dbReference type="GO" id="GO:0005886">
    <property type="term" value="C:plasma membrane"/>
    <property type="evidence" value="ECO:0007669"/>
    <property type="project" value="UniProtKB-SubCell"/>
</dbReference>
<dbReference type="AlphaFoldDB" id="A0A4R3JZF3"/>
<keyword evidence="4 7" id="KW-0812">Transmembrane</keyword>
<organism evidence="8 9">
    <name type="scientific">Muricomes intestini</name>
    <dbReference type="NCBI Taxonomy" id="1796634"/>
    <lineage>
        <taxon>Bacteria</taxon>
        <taxon>Bacillati</taxon>
        <taxon>Bacillota</taxon>
        <taxon>Clostridia</taxon>
        <taxon>Lachnospirales</taxon>
        <taxon>Lachnospiraceae</taxon>
        <taxon>Muricomes</taxon>
    </lineage>
</organism>
<evidence type="ECO:0000256" key="2">
    <source>
        <dbReference type="ARBA" id="ARBA00022448"/>
    </source>
</evidence>
<reference evidence="8 9" key="1">
    <citation type="submission" date="2019-03" db="EMBL/GenBank/DDBJ databases">
        <title>Genomic Encyclopedia of Type Strains, Phase IV (KMG-IV): sequencing the most valuable type-strain genomes for metagenomic binning, comparative biology and taxonomic classification.</title>
        <authorList>
            <person name="Goeker M."/>
        </authorList>
    </citation>
    <scope>NUCLEOTIDE SEQUENCE [LARGE SCALE GENOMIC DNA]</scope>
    <source>
        <strain evidence="8 9">DSM 29489</strain>
    </source>
</reference>